<name>L0GJP5_STUST</name>
<sequence length="185" mass="19716">MTRLVAGCLALLVARLYPRSPASAMRSPPGVRSTSPSNCRDYQSAPCSPPMVSGNVRNQYAANKKGSHKAPLQGVLLCSSSAYGLVVFVGSPVGHRPNSSPIRDIKNKRIILVADVATALTGSTGSGAASRQFYFSRSGRQETCRAIPLQKNQFATSPTCLFLLCRSRYVLFLLLGVLSCSCCAD</sequence>
<feature type="chain" id="PRO_5003942800" description="Secreted protein" evidence="2">
    <location>
        <begin position="25"/>
        <end position="185"/>
    </location>
</feature>
<dbReference type="AlphaFoldDB" id="L0GJP5"/>
<keyword evidence="2" id="KW-0732">Signal</keyword>
<gene>
    <name evidence="3" type="ORF">Psest_2441</name>
</gene>
<proteinExistence type="predicted"/>
<dbReference type="HOGENOM" id="CLU_1460122_0_0_6"/>
<reference evidence="3 4" key="1">
    <citation type="submission" date="2011-10" db="EMBL/GenBank/DDBJ databases">
        <title>Complete sequence of chromosome of Pseudomonas stutzeri RCH2.</title>
        <authorList>
            <consortium name="US DOE Joint Genome Institute"/>
            <person name="Lucas S."/>
            <person name="Han J."/>
            <person name="Lapidus A."/>
            <person name="Cheng J.-F."/>
            <person name="Goodwin L."/>
            <person name="Pitluck S."/>
            <person name="Peters L."/>
            <person name="Ovchinnikova G."/>
            <person name="Zeytun A."/>
            <person name="Lu M."/>
            <person name="Detter J.C."/>
            <person name="Han C."/>
            <person name="Tapia R."/>
            <person name="Land M."/>
            <person name="Hauser L."/>
            <person name="Kyrpides N."/>
            <person name="Ivanova N."/>
            <person name="Pagani I."/>
            <person name="Chakraborty R."/>
            <person name="Arkin A."/>
            <person name="Dehal P."/>
            <person name="Wall J."/>
            <person name="Hazen T."/>
            <person name="Woyke T."/>
        </authorList>
    </citation>
    <scope>NUCLEOTIDE SEQUENCE [LARGE SCALE GENOMIC DNA]</scope>
    <source>
        <strain evidence="3 4">RCH2</strain>
    </source>
</reference>
<feature type="signal peptide" evidence="2">
    <location>
        <begin position="1"/>
        <end position="24"/>
    </location>
</feature>
<protein>
    <recommendedName>
        <fullName evidence="5">Secreted protein</fullName>
    </recommendedName>
</protein>
<dbReference type="KEGG" id="psh:Psest_2441"/>
<evidence type="ECO:0008006" key="5">
    <source>
        <dbReference type="Google" id="ProtNLM"/>
    </source>
</evidence>
<evidence type="ECO:0000256" key="1">
    <source>
        <dbReference type="SAM" id="MobiDB-lite"/>
    </source>
</evidence>
<evidence type="ECO:0000313" key="4">
    <source>
        <dbReference type="Proteomes" id="UP000010820"/>
    </source>
</evidence>
<dbReference type="Proteomes" id="UP000010820">
    <property type="component" value="Chromosome"/>
</dbReference>
<feature type="compositionally biased region" description="Polar residues" evidence="1">
    <location>
        <begin position="32"/>
        <end position="41"/>
    </location>
</feature>
<accession>L0GJP5</accession>
<evidence type="ECO:0000256" key="2">
    <source>
        <dbReference type="SAM" id="SignalP"/>
    </source>
</evidence>
<organism evidence="3 4">
    <name type="scientific">Stutzerimonas stutzeri RCH2</name>
    <dbReference type="NCBI Taxonomy" id="644801"/>
    <lineage>
        <taxon>Bacteria</taxon>
        <taxon>Pseudomonadati</taxon>
        <taxon>Pseudomonadota</taxon>
        <taxon>Gammaproteobacteria</taxon>
        <taxon>Pseudomonadales</taxon>
        <taxon>Pseudomonadaceae</taxon>
        <taxon>Stutzerimonas</taxon>
    </lineage>
</organism>
<feature type="region of interest" description="Disordered" evidence="1">
    <location>
        <begin position="21"/>
        <end position="44"/>
    </location>
</feature>
<evidence type="ECO:0000313" key="3">
    <source>
        <dbReference type="EMBL" id="AGA86963.1"/>
    </source>
</evidence>
<dbReference type="STRING" id="644801.Psest_2441"/>
<dbReference type="EMBL" id="CP003071">
    <property type="protein sequence ID" value="AGA86963.1"/>
    <property type="molecule type" value="Genomic_DNA"/>
</dbReference>